<reference evidence="4" key="1">
    <citation type="submission" date="2025-08" db="UniProtKB">
        <authorList>
            <consortium name="Ensembl"/>
        </authorList>
    </citation>
    <scope>IDENTIFICATION</scope>
</reference>
<dbReference type="SMART" id="SM00199">
    <property type="entry name" value="SCY"/>
    <property type="match status" value="1"/>
</dbReference>
<accession>A0A673G2L0</accession>
<dbReference type="SUPFAM" id="SSF54117">
    <property type="entry name" value="Interleukin 8-like chemokines"/>
    <property type="match status" value="1"/>
</dbReference>
<dbReference type="InterPro" id="IPR036048">
    <property type="entry name" value="Interleukin_8-like_sf"/>
</dbReference>
<evidence type="ECO:0000256" key="1">
    <source>
        <dbReference type="ARBA" id="ARBA00022514"/>
    </source>
</evidence>
<dbReference type="Proteomes" id="UP000472270">
    <property type="component" value="Unassembled WGS sequence"/>
</dbReference>
<dbReference type="AlphaFoldDB" id="A0A673G2L0"/>
<keyword evidence="1" id="KW-0202">Cytokine</keyword>
<dbReference type="InterPro" id="IPR001811">
    <property type="entry name" value="Chemokine_IL8-like_dom"/>
</dbReference>
<organism evidence="4 5">
    <name type="scientific">Sinocyclocheilus rhinocerous</name>
    <dbReference type="NCBI Taxonomy" id="307959"/>
    <lineage>
        <taxon>Eukaryota</taxon>
        <taxon>Metazoa</taxon>
        <taxon>Chordata</taxon>
        <taxon>Craniata</taxon>
        <taxon>Vertebrata</taxon>
        <taxon>Euteleostomi</taxon>
        <taxon>Actinopterygii</taxon>
        <taxon>Neopterygii</taxon>
        <taxon>Teleostei</taxon>
        <taxon>Ostariophysi</taxon>
        <taxon>Cypriniformes</taxon>
        <taxon>Cyprinidae</taxon>
        <taxon>Cyprininae</taxon>
        <taxon>Sinocyclocheilus</taxon>
    </lineage>
</organism>
<evidence type="ECO:0000313" key="4">
    <source>
        <dbReference type="Ensembl" id="ENSSRHP00000007821.1"/>
    </source>
</evidence>
<evidence type="ECO:0000256" key="2">
    <source>
        <dbReference type="SAM" id="SignalP"/>
    </source>
</evidence>
<dbReference type="Ensembl" id="ENSSRHT00000008063.1">
    <property type="protein sequence ID" value="ENSSRHP00000007821.1"/>
    <property type="gene ID" value="ENSSRHG00000004590.1"/>
</dbReference>
<keyword evidence="2" id="KW-0732">Signal</keyword>
<reference evidence="4" key="2">
    <citation type="submission" date="2025-09" db="UniProtKB">
        <authorList>
            <consortium name="Ensembl"/>
        </authorList>
    </citation>
    <scope>IDENTIFICATION</scope>
</reference>
<sequence>MRILMSLLLLGLFCSIQLTSSAPNALEARSSCCFQFYKKKIPLNLVVSFYRTRMSSKDFRTAGREFCVDPNSSWVNSHIAKVNSRTTTATTAKTLSTTV</sequence>
<feature type="chain" id="PRO_5025681822" evidence="2">
    <location>
        <begin position="22"/>
        <end position="99"/>
    </location>
</feature>
<dbReference type="GO" id="GO:0005615">
    <property type="term" value="C:extracellular space"/>
    <property type="evidence" value="ECO:0007669"/>
    <property type="project" value="UniProtKB-KW"/>
</dbReference>
<dbReference type="Pfam" id="PF00048">
    <property type="entry name" value="IL8"/>
    <property type="match status" value="1"/>
</dbReference>
<feature type="domain" description="Chemokine interleukin-8-like" evidence="3">
    <location>
        <begin position="29"/>
        <end position="82"/>
    </location>
</feature>
<dbReference type="GO" id="GO:0008009">
    <property type="term" value="F:chemokine activity"/>
    <property type="evidence" value="ECO:0007669"/>
    <property type="project" value="InterPro"/>
</dbReference>
<keyword evidence="5" id="KW-1185">Reference proteome</keyword>
<dbReference type="GO" id="GO:0006955">
    <property type="term" value="P:immune response"/>
    <property type="evidence" value="ECO:0007669"/>
    <property type="project" value="InterPro"/>
</dbReference>
<dbReference type="Gene3D" id="2.40.50.40">
    <property type="match status" value="1"/>
</dbReference>
<evidence type="ECO:0000313" key="5">
    <source>
        <dbReference type="Proteomes" id="UP000472270"/>
    </source>
</evidence>
<protein>
    <submittedName>
        <fullName evidence="4">Chemokine (C-C motif) ligand 39, duplicate 1</fullName>
    </submittedName>
</protein>
<evidence type="ECO:0000259" key="3">
    <source>
        <dbReference type="SMART" id="SM00199"/>
    </source>
</evidence>
<proteinExistence type="predicted"/>
<feature type="signal peptide" evidence="2">
    <location>
        <begin position="1"/>
        <end position="21"/>
    </location>
</feature>
<name>A0A673G2L0_9TELE</name>